<dbReference type="PANTHER" id="PTHR23065:SF7">
    <property type="entry name" value="NOSTRIN, ISOFORM H"/>
    <property type="match status" value="1"/>
</dbReference>
<protein>
    <recommendedName>
        <fullName evidence="13">SH3 domain-containing protein</fullName>
    </recommendedName>
</protein>
<evidence type="ECO:0000256" key="7">
    <source>
        <dbReference type="PROSITE-ProRule" id="PRU01077"/>
    </source>
</evidence>
<evidence type="ECO:0000256" key="5">
    <source>
        <dbReference type="ARBA" id="ARBA00023212"/>
    </source>
</evidence>
<dbReference type="CDD" id="cd00174">
    <property type="entry name" value="SH3"/>
    <property type="match status" value="1"/>
</dbReference>
<feature type="region of interest" description="Disordered" evidence="8">
    <location>
        <begin position="1"/>
        <end position="29"/>
    </location>
</feature>
<dbReference type="FunFam" id="2.30.30.40:FF:000312">
    <property type="entry name" value="Related to Cell division control protein 15"/>
    <property type="match status" value="1"/>
</dbReference>
<name>A0A9P6CHK1_9AGAR</name>
<dbReference type="InterPro" id="IPR027267">
    <property type="entry name" value="AH/BAR_dom_sf"/>
</dbReference>
<evidence type="ECO:0000256" key="6">
    <source>
        <dbReference type="PROSITE-ProRule" id="PRU00192"/>
    </source>
</evidence>
<evidence type="ECO:0000313" key="12">
    <source>
        <dbReference type="Proteomes" id="UP000807353"/>
    </source>
</evidence>
<dbReference type="CDD" id="cd07651">
    <property type="entry name" value="F-BAR_PombeCdc15_like"/>
    <property type="match status" value="1"/>
</dbReference>
<evidence type="ECO:0008006" key="13">
    <source>
        <dbReference type="Google" id="ProtNLM"/>
    </source>
</evidence>
<feature type="compositionally biased region" description="Pro residues" evidence="8">
    <location>
        <begin position="419"/>
        <end position="435"/>
    </location>
</feature>
<dbReference type="PROSITE" id="PS50002">
    <property type="entry name" value="SH3"/>
    <property type="match status" value="1"/>
</dbReference>
<feature type="compositionally biased region" description="Pro residues" evidence="8">
    <location>
        <begin position="447"/>
        <end position="470"/>
    </location>
</feature>
<keyword evidence="7" id="KW-0175">Coiled coil</keyword>
<dbReference type="InterPro" id="IPR001452">
    <property type="entry name" value="SH3_domain"/>
</dbReference>
<dbReference type="Gene3D" id="2.30.30.40">
    <property type="entry name" value="SH3 Domains"/>
    <property type="match status" value="1"/>
</dbReference>
<dbReference type="SMART" id="SM00055">
    <property type="entry name" value="FCH"/>
    <property type="match status" value="1"/>
</dbReference>
<dbReference type="SUPFAM" id="SSF50044">
    <property type="entry name" value="SH3-domain"/>
    <property type="match status" value="1"/>
</dbReference>
<dbReference type="GO" id="GO:0009898">
    <property type="term" value="C:cytoplasmic side of plasma membrane"/>
    <property type="evidence" value="ECO:0007669"/>
    <property type="project" value="TreeGrafter"/>
</dbReference>
<dbReference type="GO" id="GO:0005543">
    <property type="term" value="F:phospholipid binding"/>
    <property type="evidence" value="ECO:0007669"/>
    <property type="project" value="TreeGrafter"/>
</dbReference>
<keyword evidence="2 6" id="KW-0728">SH3 domain</keyword>
<keyword evidence="12" id="KW-1185">Reference proteome</keyword>
<dbReference type="SMART" id="SM00326">
    <property type="entry name" value="SH3"/>
    <property type="match status" value="1"/>
</dbReference>
<organism evidence="11 12">
    <name type="scientific">Collybia nuda</name>
    <dbReference type="NCBI Taxonomy" id="64659"/>
    <lineage>
        <taxon>Eukaryota</taxon>
        <taxon>Fungi</taxon>
        <taxon>Dikarya</taxon>
        <taxon>Basidiomycota</taxon>
        <taxon>Agaricomycotina</taxon>
        <taxon>Agaricomycetes</taxon>
        <taxon>Agaricomycetidae</taxon>
        <taxon>Agaricales</taxon>
        <taxon>Tricholomatineae</taxon>
        <taxon>Clitocybaceae</taxon>
        <taxon>Collybia</taxon>
    </lineage>
</organism>
<evidence type="ECO:0000256" key="3">
    <source>
        <dbReference type="ARBA" id="ARBA00022490"/>
    </source>
</evidence>
<dbReference type="OrthoDB" id="19092at2759"/>
<sequence>MAALAQHHTSDSLSRYSEARSPVEDQYSGNRSTDFCNSFWGPGDDGVNILLSRMRGAAKTTEELRSFWSERAAIEDQYATRLATLAKSTLGSDETGALRHSLNTLRLETENQAAQHMELAARIRADLEVPTSRQHAKQVNHRRNVQAAVERKFKTKQSQESFVAKAREKYEGDCSRITSYTQQIGSSQGKDLERLQLKLKRAQQTVAANEKDFANFSRTLMEILPDWEVDWKEFCDSCQDLEEERVDFMKDTLWAYANAVSTLCVSDDESCEKMRTVLDNLEAVRDIEHFVVDYGTGDLIVSLPAFVPFNGQEMPAPSTPTTRPARFQRVSRRPQPSTLIPDEPGITDLVDPITPHLNGHHNPPSPHIPTTNGQTWSQVGHDSNLPSNHSPPPPVQQPHHPQAAETSPPRFHPLVSGPPNTPPPSPPGPHVPPQRSPSGRHRQSGPLPTPTVPPSDHPPMPTPPPPPPPTEETGGILFYVKALYDYTATIDEEFDFQAGDVIAVTATPDDGWWSGELLDEARREEGRHVFPSNFVCLF</sequence>
<proteinExistence type="predicted"/>
<evidence type="ECO:0000259" key="10">
    <source>
        <dbReference type="PROSITE" id="PS51741"/>
    </source>
</evidence>
<dbReference type="InterPro" id="IPR031160">
    <property type="entry name" value="F_BAR_dom"/>
</dbReference>
<comment type="subcellular location">
    <subcellularLocation>
        <location evidence="1">Cytoplasm</location>
        <location evidence="1">Cytoskeleton</location>
    </subcellularLocation>
</comment>
<feature type="region of interest" description="Disordered" evidence="8">
    <location>
        <begin position="312"/>
        <end position="474"/>
    </location>
</feature>
<evidence type="ECO:0000256" key="4">
    <source>
        <dbReference type="ARBA" id="ARBA00022553"/>
    </source>
</evidence>
<dbReference type="GO" id="GO:0120104">
    <property type="term" value="C:mitotic actomyosin contractile ring, proximal layer"/>
    <property type="evidence" value="ECO:0007669"/>
    <property type="project" value="TreeGrafter"/>
</dbReference>
<feature type="domain" description="SH3" evidence="9">
    <location>
        <begin position="475"/>
        <end position="538"/>
    </location>
</feature>
<keyword evidence="4" id="KW-0597">Phosphoprotein</keyword>
<evidence type="ECO:0000256" key="1">
    <source>
        <dbReference type="ARBA" id="ARBA00004245"/>
    </source>
</evidence>
<feature type="compositionally biased region" description="Low complexity" evidence="8">
    <location>
        <begin position="315"/>
        <end position="325"/>
    </location>
</feature>
<keyword evidence="3" id="KW-0963">Cytoplasm</keyword>
<accession>A0A9P6CHK1</accession>
<feature type="compositionally biased region" description="Polar residues" evidence="8">
    <location>
        <begin position="368"/>
        <end position="381"/>
    </location>
</feature>
<comment type="caution">
    <text evidence="11">The sequence shown here is derived from an EMBL/GenBank/DDBJ whole genome shotgun (WGS) entry which is preliminary data.</text>
</comment>
<dbReference type="Gene3D" id="1.20.1270.60">
    <property type="entry name" value="Arfaptin homology (AH) domain/BAR domain"/>
    <property type="match status" value="1"/>
</dbReference>
<keyword evidence="5" id="KW-0206">Cytoskeleton</keyword>
<evidence type="ECO:0000256" key="2">
    <source>
        <dbReference type="ARBA" id="ARBA00022443"/>
    </source>
</evidence>
<dbReference type="PANTHER" id="PTHR23065">
    <property type="entry name" value="PROLINE-SERINE-THREONINE PHOSPHATASE INTERACTING PROTEIN 1"/>
    <property type="match status" value="1"/>
</dbReference>
<dbReference type="Pfam" id="PF00018">
    <property type="entry name" value="SH3_1"/>
    <property type="match status" value="1"/>
</dbReference>
<feature type="domain" description="F-BAR" evidence="10">
    <location>
        <begin position="33"/>
        <end position="286"/>
    </location>
</feature>
<dbReference type="InterPro" id="IPR001060">
    <property type="entry name" value="FCH_dom"/>
</dbReference>
<dbReference type="SUPFAM" id="SSF103657">
    <property type="entry name" value="BAR/IMD domain-like"/>
    <property type="match status" value="1"/>
</dbReference>
<dbReference type="AlphaFoldDB" id="A0A9P6CHK1"/>
<dbReference type="PROSITE" id="PS51741">
    <property type="entry name" value="F_BAR"/>
    <property type="match status" value="1"/>
</dbReference>
<dbReference type="InterPro" id="IPR036028">
    <property type="entry name" value="SH3-like_dom_sf"/>
</dbReference>
<reference evidence="11" key="1">
    <citation type="submission" date="2020-11" db="EMBL/GenBank/DDBJ databases">
        <authorList>
            <consortium name="DOE Joint Genome Institute"/>
            <person name="Ahrendt S."/>
            <person name="Riley R."/>
            <person name="Andreopoulos W."/>
            <person name="Labutti K."/>
            <person name="Pangilinan J."/>
            <person name="Ruiz-Duenas F.J."/>
            <person name="Barrasa J.M."/>
            <person name="Sanchez-Garcia M."/>
            <person name="Camarero S."/>
            <person name="Miyauchi S."/>
            <person name="Serrano A."/>
            <person name="Linde D."/>
            <person name="Babiker R."/>
            <person name="Drula E."/>
            <person name="Ayuso-Fernandez I."/>
            <person name="Pacheco R."/>
            <person name="Padilla G."/>
            <person name="Ferreira P."/>
            <person name="Barriuso J."/>
            <person name="Kellner H."/>
            <person name="Castanera R."/>
            <person name="Alfaro M."/>
            <person name="Ramirez L."/>
            <person name="Pisabarro A.G."/>
            <person name="Kuo A."/>
            <person name="Tritt A."/>
            <person name="Lipzen A."/>
            <person name="He G."/>
            <person name="Yan M."/>
            <person name="Ng V."/>
            <person name="Cullen D."/>
            <person name="Martin F."/>
            <person name="Rosso M.-N."/>
            <person name="Henrissat B."/>
            <person name="Hibbett D."/>
            <person name="Martinez A.T."/>
            <person name="Grigoriev I.V."/>
        </authorList>
    </citation>
    <scope>NUCLEOTIDE SEQUENCE</scope>
    <source>
        <strain evidence="11">CBS 247.69</strain>
    </source>
</reference>
<evidence type="ECO:0000256" key="8">
    <source>
        <dbReference type="SAM" id="MobiDB-lite"/>
    </source>
</evidence>
<dbReference type="Pfam" id="PF00611">
    <property type="entry name" value="FCH"/>
    <property type="match status" value="1"/>
</dbReference>
<dbReference type="Proteomes" id="UP000807353">
    <property type="component" value="Unassembled WGS sequence"/>
</dbReference>
<evidence type="ECO:0000259" key="9">
    <source>
        <dbReference type="PROSITE" id="PS50002"/>
    </source>
</evidence>
<evidence type="ECO:0000313" key="11">
    <source>
        <dbReference type="EMBL" id="KAF9462385.1"/>
    </source>
</evidence>
<gene>
    <name evidence="11" type="ORF">BDZ94DRAFT_1261233</name>
</gene>
<dbReference type="EMBL" id="MU150272">
    <property type="protein sequence ID" value="KAF9462385.1"/>
    <property type="molecule type" value="Genomic_DNA"/>
</dbReference>
<dbReference type="PRINTS" id="PR00452">
    <property type="entry name" value="SH3DOMAIN"/>
</dbReference>
<dbReference type="GO" id="GO:0030036">
    <property type="term" value="P:actin cytoskeleton organization"/>
    <property type="evidence" value="ECO:0007669"/>
    <property type="project" value="UniProtKB-ARBA"/>
</dbReference>